<protein>
    <submittedName>
        <fullName evidence="3">Glycosyltransferase involved in cell wall biosynthesis</fullName>
    </submittedName>
</protein>
<dbReference type="CDD" id="cd03820">
    <property type="entry name" value="GT4_AmsD-like"/>
    <property type="match status" value="1"/>
</dbReference>
<reference evidence="3 4" key="1">
    <citation type="submission" date="2019-06" db="EMBL/GenBank/DDBJ databases">
        <title>Sequencing the genomes of 1000 actinobacteria strains.</title>
        <authorList>
            <person name="Klenk H.-P."/>
        </authorList>
    </citation>
    <scope>NUCLEOTIDE SEQUENCE [LARGE SCALE GENOMIC DNA]</scope>
    <source>
        <strain evidence="3 4">DSM 45043</strain>
    </source>
</reference>
<proteinExistence type="predicted"/>
<evidence type="ECO:0000259" key="2">
    <source>
        <dbReference type="Pfam" id="PF00534"/>
    </source>
</evidence>
<dbReference type="InterPro" id="IPR001296">
    <property type="entry name" value="Glyco_trans_1"/>
</dbReference>
<keyword evidence="1 3" id="KW-0808">Transferase</keyword>
<dbReference type="EMBL" id="VFPO01000001">
    <property type="protein sequence ID" value="TQM71414.1"/>
    <property type="molecule type" value="Genomic_DNA"/>
</dbReference>
<dbReference type="RefSeq" id="WP_246077554.1">
    <property type="nucleotide sequence ID" value="NZ_VFPO01000001.1"/>
</dbReference>
<gene>
    <name evidence="3" type="ORF">FHX41_5182</name>
</gene>
<dbReference type="PANTHER" id="PTHR12526:SF627">
    <property type="entry name" value="D-RHAMNOSYLTRANSFERASE WBPZ"/>
    <property type="match status" value="1"/>
</dbReference>
<organism evidence="3 4">
    <name type="scientific">Actinomadura hallensis</name>
    <dbReference type="NCBI Taxonomy" id="337895"/>
    <lineage>
        <taxon>Bacteria</taxon>
        <taxon>Bacillati</taxon>
        <taxon>Actinomycetota</taxon>
        <taxon>Actinomycetes</taxon>
        <taxon>Streptosporangiales</taxon>
        <taxon>Thermomonosporaceae</taxon>
        <taxon>Actinomadura</taxon>
    </lineage>
</organism>
<evidence type="ECO:0000313" key="4">
    <source>
        <dbReference type="Proteomes" id="UP000316706"/>
    </source>
</evidence>
<accession>A0A543ILF6</accession>
<name>A0A543ILF6_9ACTN</name>
<sequence>MTEPLRIIYVIHNAYGVGGTVRTIINQANAMAARGHDVDVVSMWRARDSTFFPLHERVRLVPLVDARSPARKTPPGTDREDASWHSLFPAKLSATEDNRLKVNALIGHLRGIKEGVLVCTRPTISLIVERFSDPRTIRVAQEHAHLGIHKPEWRAALEEAYKSFDALVTLTEQDKRSYAEAFPGIPRIERIPNPLTSLDVPVSDLTGKIVMSAGRLVRTKAFHDLIRAFGAVVERHPDWTLRIYGEGPEEPRLRRLIMRSHLYNHVFLMGVHDRLSEQFAKGSLLAMSSRSEGFGMVLLEAMNSGLPVVSYDCPVGPREIITPERDGLLVPMGDTDSLAAAIRRLIENEELRRTLGAAARKTAANYDPDVITRTWERLFAELVAGRN</sequence>
<dbReference type="SUPFAM" id="SSF53756">
    <property type="entry name" value="UDP-Glycosyltransferase/glycogen phosphorylase"/>
    <property type="match status" value="1"/>
</dbReference>
<feature type="domain" description="Glycosyl transferase family 1" evidence="2">
    <location>
        <begin position="204"/>
        <end position="361"/>
    </location>
</feature>
<dbReference type="GO" id="GO:0016757">
    <property type="term" value="F:glycosyltransferase activity"/>
    <property type="evidence" value="ECO:0007669"/>
    <property type="project" value="InterPro"/>
</dbReference>
<keyword evidence="4" id="KW-1185">Reference proteome</keyword>
<dbReference type="Pfam" id="PF00534">
    <property type="entry name" value="Glycos_transf_1"/>
    <property type="match status" value="1"/>
</dbReference>
<dbReference type="AlphaFoldDB" id="A0A543ILF6"/>
<comment type="caution">
    <text evidence="3">The sequence shown here is derived from an EMBL/GenBank/DDBJ whole genome shotgun (WGS) entry which is preliminary data.</text>
</comment>
<evidence type="ECO:0000313" key="3">
    <source>
        <dbReference type="EMBL" id="TQM71414.1"/>
    </source>
</evidence>
<dbReference type="Proteomes" id="UP000316706">
    <property type="component" value="Unassembled WGS sequence"/>
</dbReference>
<evidence type="ECO:0000256" key="1">
    <source>
        <dbReference type="ARBA" id="ARBA00022679"/>
    </source>
</evidence>
<dbReference type="Gene3D" id="3.40.50.2000">
    <property type="entry name" value="Glycogen Phosphorylase B"/>
    <property type="match status" value="2"/>
</dbReference>
<dbReference type="PANTHER" id="PTHR12526">
    <property type="entry name" value="GLYCOSYLTRANSFERASE"/>
    <property type="match status" value="1"/>
</dbReference>